<accession>A0ABW7SNG3</accession>
<evidence type="ECO:0000313" key="2">
    <source>
        <dbReference type="EMBL" id="MFI0794454.1"/>
    </source>
</evidence>
<feature type="region of interest" description="Disordered" evidence="1">
    <location>
        <begin position="1"/>
        <end position="25"/>
    </location>
</feature>
<keyword evidence="3" id="KW-1185">Reference proteome</keyword>
<evidence type="ECO:0000313" key="3">
    <source>
        <dbReference type="Proteomes" id="UP001611075"/>
    </source>
</evidence>
<dbReference type="EMBL" id="JBIRPU010000011">
    <property type="protein sequence ID" value="MFI0794454.1"/>
    <property type="molecule type" value="Genomic_DNA"/>
</dbReference>
<organism evidence="2 3">
    <name type="scientific">Micromonospora rubida</name>
    <dbReference type="NCBI Taxonomy" id="2697657"/>
    <lineage>
        <taxon>Bacteria</taxon>
        <taxon>Bacillati</taxon>
        <taxon>Actinomycetota</taxon>
        <taxon>Actinomycetes</taxon>
        <taxon>Micromonosporales</taxon>
        <taxon>Micromonosporaceae</taxon>
        <taxon>Micromonospora</taxon>
    </lineage>
</organism>
<comment type="caution">
    <text evidence="2">The sequence shown here is derived from an EMBL/GenBank/DDBJ whole genome shotgun (WGS) entry which is preliminary data.</text>
</comment>
<dbReference type="Proteomes" id="UP001611075">
    <property type="component" value="Unassembled WGS sequence"/>
</dbReference>
<proteinExistence type="predicted"/>
<gene>
    <name evidence="2" type="ORF">ACH4OY_17480</name>
</gene>
<protein>
    <submittedName>
        <fullName evidence="2">Uncharacterized protein</fullName>
    </submittedName>
</protein>
<evidence type="ECO:0000256" key="1">
    <source>
        <dbReference type="SAM" id="MobiDB-lite"/>
    </source>
</evidence>
<sequence>MEAAPTISRSHGWRTSGSRAKVERNTAVGSAAQAVVDVERAEEPVVVLLAGVDRERHPRHRHGQ</sequence>
<name>A0ABW7SNG3_9ACTN</name>
<dbReference type="RefSeq" id="WP_396680780.1">
    <property type="nucleotide sequence ID" value="NZ_JBIRPU010000011.1"/>
</dbReference>
<reference evidence="2 3" key="1">
    <citation type="submission" date="2024-10" db="EMBL/GenBank/DDBJ databases">
        <title>The Natural Products Discovery Center: Release of the First 8490 Sequenced Strains for Exploring Actinobacteria Biosynthetic Diversity.</title>
        <authorList>
            <person name="Kalkreuter E."/>
            <person name="Kautsar S.A."/>
            <person name="Yang D."/>
            <person name="Bader C.D."/>
            <person name="Teijaro C.N."/>
            <person name="Fluegel L."/>
            <person name="Davis C.M."/>
            <person name="Simpson J.R."/>
            <person name="Lauterbach L."/>
            <person name="Steele A.D."/>
            <person name="Gui C."/>
            <person name="Meng S."/>
            <person name="Li G."/>
            <person name="Viehrig K."/>
            <person name="Ye F."/>
            <person name="Su P."/>
            <person name="Kiefer A.F."/>
            <person name="Nichols A."/>
            <person name="Cepeda A.J."/>
            <person name="Yan W."/>
            <person name="Fan B."/>
            <person name="Jiang Y."/>
            <person name="Adhikari A."/>
            <person name="Zheng C.-J."/>
            <person name="Schuster L."/>
            <person name="Cowan T.M."/>
            <person name="Smanski M.J."/>
            <person name="Chevrette M.G."/>
            <person name="De Carvalho L.P.S."/>
            <person name="Shen B."/>
        </authorList>
    </citation>
    <scope>NUCLEOTIDE SEQUENCE [LARGE SCALE GENOMIC DNA]</scope>
    <source>
        <strain evidence="2 3">NPDC021253</strain>
    </source>
</reference>
<feature type="compositionally biased region" description="Polar residues" evidence="1">
    <location>
        <begin position="7"/>
        <end position="18"/>
    </location>
</feature>